<evidence type="ECO:0000313" key="15">
    <source>
        <dbReference type="Proteomes" id="UP000044602"/>
    </source>
</evidence>
<dbReference type="FunFam" id="3.30.800.10:FF:000009">
    <property type="entry name" value="Phosphatidylinositol 4-phosphate 5-kinase its3"/>
    <property type="match status" value="1"/>
</dbReference>
<dbReference type="STRING" id="100787.A0A0G4LV91"/>
<feature type="region of interest" description="Disordered" evidence="12">
    <location>
        <begin position="1641"/>
        <end position="1707"/>
    </location>
</feature>
<dbReference type="GO" id="GO:0006397">
    <property type="term" value="P:mRNA processing"/>
    <property type="evidence" value="ECO:0007669"/>
    <property type="project" value="UniProtKB-KW"/>
</dbReference>
<keyword evidence="4 11" id="KW-0507">mRNA processing</keyword>
<feature type="region of interest" description="Disordered" evidence="12">
    <location>
        <begin position="612"/>
        <end position="671"/>
    </location>
</feature>
<comment type="similarity">
    <text evidence="11">Belongs to the metallo-beta-lactamase superfamily. RNA-metabolizing metallo-beta-lactamase-like family. CPSF2/YSH1 subfamily.</text>
</comment>
<dbReference type="InterPro" id="IPR025069">
    <property type="entry name" value="Cpsf2_C"/>
</dbReference>
<feature type="domain" description="PIPK" evidence="13">
    <location>
        <begin position="1226"/>
        <end position="1637"/>
    </location>
</feature>
<dbReference type="GO" id="GO:0046854">
    <property type="term" value="P:phosphatidylinositol phosphate biosynthetic process"/>
    <property type="evidence" value="ECO:0007669"/>
    <property type="project" value="UniProtKB-ARBA"/>
</dbReference>
<feature type="compositionally biased region" description="Polar residues" evidence="12">
    <location>
        <begin position="1017"/>
        <end position="1030"/>
    </location>
</feature>
<feature type="compositionally biased region" description="Polar residues" evidence="12">
    <location>
        <begin position="977"/>
        <end position="997"/>
    </location>
</feature>
<keyword evidence="8 10" id="KW-0067">ATP-binding</keyword>
<keyword evidence="5 10" id="KW-0808">Transferase</keyword>
<dbReference type="InterPro" id="IPR027075">
    <property type="entry name" value="CPSF2"/>
</dbReference>
<feature type="region of interest" description="Disordered" evidence="12">
    <location>
        <begin position="934"/>
        <end position="1081"/>
    </location>
</feature>
<feature type="compositionally biased region" description="Polar residues" evidence="12">
    <location>
        <begin position="1045"/>
        <end position="1081"/>
    </location>
</feature>
<evidence type="ECO:0000256" key="9">
    <source>
        <dbReference type="ARBA" id="ARBA00023242"/>
    </source>
</evidence>
<feature type="compositionally biased region" description="Polar residues" evidence="12">
    <location>
        <begin position="1112"/>
        <end position="1125"/>
    </location>
</feature>
<evidence type="ECO:0000256" key="6">
    <source>
        <dbReference type="ARBA" id="ARBA00022741"/>
    </source>
</evidence>
<dbReference type="InterPro" id="IPR027483">
    <property type="entry name" value="PInositol-4-P-4/5-kinase_C_sf"/>
</dbReference>
<feature type="compositionally biased region" description="Basic and acidic residues" evidence="12">
    <location>
        <begin position="1860"/>
        <end position="1869"/>
    </location>
</feature>
<feature type="compositionally biased region" description="Basic and acidic residues" evidence="12">
    <location>
        <begin position="1769"/>
        <end position="1779"/>
    </location>
</feature>
<evidence type="ECO:0000259" key="13">
    <source>
        <dbReference type="PROSITE" id="PS51455"/>
    </source>
</evidence>
<dbReference type="GO" id="GO:0016308">
    <property type="term" value="F:1-phosphatidylinositol-4-phosphate 5-kinase activity"/>
    <property type="evidence" value="ECO:0007669"/>
    <property type="project" value="UniProtKB-EC"/>
</dbReference>
<evidence type="ECO:0000256" key="5">
    <source>
        <dbReference type="ARBA" id="ARBA00022679"/>
    </source>
</evidence>
<feature type="region of interest" description="Disordered" evidence="12">
    <location>
        <begin position="1095"/>
        <end position="1190"/>
    </location>
</feature>
<dbReference type="InterPro" id="IPR027484">
    <property type="entry name" value="PInositol-4-P-5-kinase_N"/>
</dbReference>
<evidence type="ECO:0000256" key="1">
    <source>
        <dbReference type="ARBA" id="ARBA00000444"/>
    </source>
</evidence>
<feature type="compositionally biased region" description="Polar residues" evidence="12">
    <location>
        <begin position="1819"/>
        <end position="1832"/>
    </location>
</feature>
<feature type="region of interest" description="Disordered" evidence="12">
    <location>
        <begin position="518"/>
        <end position="557"/>
    </location>
</feature>
<dbReference type="InterPro" id="IPR036866">
    <property type="entry name" value="RibonucZ/Hydroxyglut_hydro"/>
</dbReference>
<dbReference type="PROSITE" id="PS51455">
    <property type="entry name" value="PIPK"/>
    <property type="match status" value="1"/>
</dbReference>
<accession>A0A0G4LV91</accession>
<feature type="compositionally biased region" description="Basic and acidic residues" evidence="12">
    <location>
        <begin position="1006"/>
        <end position="1016"/>
    </location>
</feature>
<feature type="compositionally biased region" description="Polar residues" evidence="12">
    <location>
        <begin position="542"/>
        <end position="556"/>
    </location>
</feature>
<feature type="region of interest" description="Disordered" evidence="12">
    <location>
        <begin position="1719"/>
        <end position="1869"/>
    </location>
</feature>
<comment type="catalytic activity">
    <reaction evidence="1">
        <text>a 1,2-diacyl-sn-glycero-3-phospho-(1D-myo-inositol 4-phosphate) + ATP = a 1,2-diacyl-sn-glycero-3-phospho-(1D-myo-inositol-4,5-bisphosphate) + ADP + H(+)</text>
        <dbReference type="Rhea" id="RHEA:14425"/>
        <dbReference type="ChEBI" id="CHEBI:15378"/>
        <dbReference type="ChEBI" id="CHEBI:30616"/>
        <dbReference type="ChEBI" id="CHEBI:58178"/>
        <dbReference type="ChEBI" id="CHEBI:58456"/>
        <dbReference type="ChEBI" id="CHEBI:456216"/>
        <dbReference type="EC" id="2.7.1.68"/>
    </reaction>
</comment>
<dbReference type="Pfam" id="PF10996">
    <property type="entry name" value="Beta-Casp"/>
    <property type="match status" value="1"/>
</dbReference>
<dbReference type="SUPFAM" id="SSF56104">
    <property type="entry name" value="SAICAR synthase-like"/>
    <property type="match status" value="1"/>
</dbReference>
<feature type="compositionally biased region" description="Basic and acidic residues" evidence="12">
    <location>
        <begin position="955"/>
        <end position="965"/>
    </location>
</feature>
<evidence type="ECO:0000256" key="8">
    <source>
        <dbReference type="ARBA" id="ARBA00022840"/>
    </source>
</evidence>
<protein>
    <recommendedName>
        <fullName evidence="11">Cleavage and polyadenylation specificity factor subunit 2</fullName>
    </recommendedName>
    <alternativeName>
        <fullName evidence="11">Cleavage and polyadenylation specificity factor 100 kDa subunit</fullName>
    </alternativeName>
</protein>
<dbReference type="Pfam" id="PF13299">
    <property type="entry name" value="CPSF100_C"/>
    <property type="match status" value="1"/>
</dbReference>
<evidence type="ECO:0000256" key="2">
    <source>
        <dbReference type="ARBA" id="ARBA00004123"/>
    </source>
</evidence>
<evidence type="ECO:0000256" key="3">
    <source>
        <dbReference type="ARBA" id="ARBA00022553"/>
    </source>
</evidence>
<evidence type="ECO:0000256" key="11">
    <source>
        <dbReference type="RuleBase" id="RU365006"/>
    </source>
</evidence>
<dbReference type="CDD" id="cd17303">
    <property type="entry name" value="PIPKc_PIP5K_yeast_like"/>
    <property type="match status" value="1"/>
</dbReference>
<name>A0A0G4LV91_VERLO</name>
<evidence type="ECO:0000256" key="10">
    <source>
        <dbReference type="PROSITE-ProRule" id="PRU00781"/>
    </source>
</evidence>
<dbReference type="GO" id="GO:0003723">
    <property type="term" value="F:RNA binding"/>
    <property type="evidence" value="ECO:0007669"/>
    <property type="project" value="UniProtKB-KW"/>
</dbReference>
<dbReference type="InterPro" id="IPR011108">
    <property type="entry name" value="RMMBL"/>
</dbReference>
<keyword evidence="15" id="KW-1185">Reference proteome</keyword>
<dbReference type="Pfam" id="PF07521">
    <property type="entry name" value="RMMBL"/>
    <property type="match status" value="1"/>
</dbReference>
<gene>
    <name evidence="14" type="ORF">BN1708_004071</name>
</gene>
<dbReference type="InterPro" id="IPR002498">
    <property type="entry name" value="PInositol-4-P-4/5-kinase_core"/>
</dbReference>
<evidence type="ECO:0000256" key="12">
    <source>
        <dbReference type="SAM" id="MobiDB-lite"/>
    </source>
</evidence>
<dbReference type="SUPFAM" id="SSF56281">
    <property type="entry name" value="Metallo-hydrolase/oxidoreductase"/>
    <property type="match status" value="1"/>
</dbReference>
<feature type="compositionally biased region" description="Low complexity" evidence="12">
    <location>
        <begin position="1663"/>
        <end position="1674"/>
    </location>
</feature>
<feature type="compositionally biased region" description="Polar residues" evidence="12">
    <location>
        <begin position="833"/>
        <end position="846"/>
    </location>
</feature>
<dbReference type="Proteomes" id="UP000044602">
    <property type="component" value="Unassembled WGS sequence"/>
</dbReference>
<evidence type="ECO:0000256" key="4">
    <source>
        <dbReference type="ARBA" id="ARBA00022664"/>
    </source>
</evidence>
<feature type="compositionally biased region" description="Basic and acidic residues" evidence="12">
    <location>
        <begin position="1643"/>
        <end position="1653"/>
    </location>
</feature>
<sequence length="1869" mass="206342">MFTLCPLQGARSESAASQSILELDGGVKVLIDIGWDESFDVEKLKELEKQVPTLSLILLTHATTSHLAAFAHCCKNFPQFTRIPVYATRPVIDLGRTLTQDLYSSTPRAATTIPHDSLSEVAYSYSQQPTPDSNFLLQAPTPEEITRYFSLIQPLKYSQPHEPLPSPFSPPLNGLTITAFNAGHTLGGTIWHIQHGLESIVYAVDWNQARENVFAGAAWLGGAGAGGAEVIEQLRKPTALICSSRGADRNAPSGGRRKRDEQLIDMIKLCVSRGGTVLIPADSSGRVLELAYLLEHAWRLEVGKTDSALRAAKLYLAGRNVSSTLRYARSMLEWMDDNIVREFEATADGQRKANGNDGKHAKDAAPFDFRFMRLVEREAQIRKLLSQTSENVQSEGRVIVASDNSLEWGFSQQLLRELAKDSRNLLILTDKPSLAQSGQPSIARTLWDWWQERKDGVSIDQSDSNDSIELVYGGGRALSVTDAKRQGLEGDELSTYQQWLATQRQLQATLNAGVAGSLEAPADVGDDGSSESSSDSGESDNEQQGKALNISTTMGQATRKKVVLSDEDLGINVLTKKLGASDYDVRAKRGRERCFPLTIRRKRDDQFGEAIRPEDYLRAEEKEEDAQDAQDSRRDDVEGRLGSKRKWEEGNGTDSNKRSNARREGSVDDVDMPTAAAGHLADELDDVEDVVEEEILGPSKLITTSETVTVNLRIGFVDFSGLHDKRSLNNLIPLIQPRKLILVGGSQEETTTLAADCKKLLAARIGASDESAVDVFTPEVGTTVDASVDTNAWVVKLGDSLIKKLKWQNLRGLGIVTITGQLLGESHAISESTGSNKRLKTASNDDGATFKGEEGRDEDFDNKEIEVVPVLDTLPLSMVSAVRSVAQPLHVGDLRLTDLRRAMQSAGYTAEFRGEVYSSDTDFLDLDPSNTLSLGAKSKHGGHDTNGHTHPLVLGKHDSPPHPDDSFDESSFSSDSCPAQVNGTRPTSMSSLPHGSSVNGGGYEDNVDHYTNHDTQQRGNGAPSPIQNGSVVKMPDRTAPPPPAQNGNVQPSSSASLTQAPSETTFPQHDQSTEPTTPARNTTSASAILEARNTHAPHRFSSPPIYEANGADASSSLQVPPNTGLKQRHTLEVPKVQPGRSSRDGHDTAFASGRFSPTAATAGVRRASLSMGRRNTRSLQSDAPRDDVVPDEDALRWAEAYRQKRASKRKKKEEEDDDRVLVGTKVDEHHANWITAYNMLTGIRVSVSRTNAKLDRPPTDADFVAKQKSTFDIAGNELVPSAKYDFKFKDYAPWVFRRLRSLFRLDPADYLMSLTGKYILSELGSPGKSGSFFYFSRDYKYIIKTIHHAEHKFLRKILKDYYQHVSDNPNTLLSQFYGLHRVKMPYGKKIHFVVMNNLFPPHRDIHSTFDLKGSTIGRDYREEDLDKNPRATMKDLNWLRRQRSLELGIQKKRLFLEQLNRDVALMKKLKIMDYSLLVGIHDVSRGNEENLRGKTLQVFNPGGDATQDDAEPQSVLLRTPSKLENARKAKELRQMIRQERPVPMGASNKMPDELDEAHNRAGFIFNQDDGGLRATHEDNSPADEIYYLGVIDCLTHYGMIKKIEHFWKGLTNDRNQISATPPSQYGDRFYHFVEGITMSPEQAAREKQQKQEEEAAAAIVSDNQNQRVSSWRSSNSRRRSNSTSAPPMPSHQPPPAPLPSGQKSPEAQEVIEKAELVAQRSAERGASEESVPDKVMTTIPAPDRRESGQTQPVLPVVEEAAESHSIGGRSRDGDDEHRPATPAKPDFLNKLPGFRNYAPPTPPKTGLKPESQDSGYGAMTQSRSNDSKSFNPDDSFGLQPRLSKDSFNKDLPPLPGETVPETRARLSFA</sequence>
<proteinExistence type="inferred from homology"/>
<dbReference type="GO" id="GO:0005524">
    <property type="term" value="F:ATP binding"/>
    <property type="evidence" value="ECO:0007669"/>
    <property type="project" value="UniProtKB-UniRule"/>
</dbReference>
<dbReference type="Pfam" id="PF01504">
    <property type="entry name" value="PIP5K"/>
    <property type="match status" value="1"/>
</dbReference>
<keyword evidence="3" id="KW-0597">Phosphoprotein</keyword>
<keyword evidence="7 10" id="KW-0418">Kinase</keyword>
<dbReference type="PANTHER" id="PTHR45922">
    <property type="entry name" value="CLEAVAGE AND POLYADENYLATION SPECIFICITY FACTOR SUBUNIT 2"/>
    <property type="match status" value="1"/>
</dbReference>
<dbReference type="CDD" id="cd16293">
    <property type="entry name" value="CPSF2-like_MBL-fold"/>
    <property type="match status" value="1"/>
</dbReference>
<keyword evidence="6 10" id="KW-0547">Nucleotide-binding</keyword>
<dbReference type="Gene3D" id="3.30.810.10">
    <property type="entry name" value="2-Layer Sandwich"/>
    <property type="match status" value="1"/>
</dbReference>
<evidence type="ECO:0000256" key="7">
    <source>
        <dbReference type="ARBA" id="ARBA00022777"/>
    </source>
</evidence>
<feature type="compositionally biased region" description="Basic and acidic residues" evidence="12">
    <location>
        <begin position="612"/>
        <end position="621"/>
    </location>
</feature>
<organism evidence="14 15">
    <name type="scientific">Verticillium longisporum</name>
    <name type="common">Verticillium dahliae var. longisporum</name>
    <dbReference type="NCBI Taxonomy" id="100787"/>
    <lineage>
        <taxon>Eukaryota</taxon>
        <taxon>Fungi</taxon>
        <taxon>Dikarya</taxon>
        <taxon>Ascomycota</taxon>
        <taxon>Pezizomycotina</taxon>
        <taxon>Sordariomycetes</taxon>
        <taxon>Hypocreomycetidae</taxon>
        <taxon>Glomerellales</taxon>
        <taxon>Plectosphaerellaceae</taxon>
        <taxon>Verticillium</taxon>
    </lineage>
</organism>
<dbReference type="SMART" id="SM01027">
    <property type="entry name" value="Beta-Casp"/>
    <property type="match status" value="1"/>
</dbReference>
<comment type="subcellular location">
    <subcellularLocation>
        <location evidence="2 11">Nucleus</location>
    </subcellularLocation>
</comment>
<feature type="compositionally biased region" description="Basic and acidic residues" evidence="12">
    <location>
        <begin position="630"/>
        <end position="666"/>
    </location>
</feature>
<dbReference type="Gene3D" id="3.60.15.10">
    <property type="entry name" value="Ribonuclease Z/Hydroxyacylglutathione hydrolase-like"/>
    <property type="match status" value="1"/>
</dbReference>
<dbReference type="Gene3D" id="3.30.800.10">
    <property type="entry name" value="Phosphatidylinositol Phosphate Kinase II Beta"/>
    <property type="match status" value="1"/>
</dbReference>
<reference evidence="14 15" key="1">
    <citation type="submission" date="2015-05" db="EMBL/GenBank/DDBJ databases">
        <authorList>
            <person name="Wang D.B."/>
            <person name="Wang M."/>
        </authorList>
    </citation>
    <scope>NUCLEOTIDE SEQUENCE [LARGE SCALE GENOMIC DNA]</scope>
    <source>
        <strain evidence="14">VL1</strain>
    </source>
</reference>
<feature type="compositionally biased region" description="Pro residues" evidence="12">
    <location>
        <begin position="1686"/>
        <end position="1698"/>
    </location>
</feature>
<dbReference type="EMBL" id="CVQH01020001">
    <property type="protein sequence ID" value="CRK25993.1"/>
    <property type="molecule type" value="Genomic_DNA"/>
</dbReference>
<dbReference type="InterPro" id="IPR001279">
    <property type="entry name" value="Metallo-B-lactamas"/>
</dbReference>
<feature type="region of interest" description="Disordered" evidence="12">
    <location>
        <begin position="833"/>
        <end position="857"/>
    </location>
</feature>
<dbReference type="PANTHER" id="PTHR45922:SF1">
    <property type="entry name" value="CLEAVAGE AND POLYADENYLATION SPECIFICITY FACTOR SUBUNIT 2"/>
    <property type="match status" value="1"/>
</dbReference>
<keyword evidence="9 11" id="KW-0539">Nucleus</keyword>
<dbReference type="SMART" id="SM00330">
    <property type="entry name" value="PIPKc"/>
    <property type="match status" value="1"/>
</dbReference>
<dbReference type="InterPro" id="IPR022712">
    <property type="entry name" value="Beta_Casp"/>
</dbReference>
<dbReference type="GO" id="GO:0005847">
    <property type="term" value="C:mRNA cleavage and polyadenylation specificity factor complex"/>
    <property type="evidence" value="ECO:0007669"/>
    <property type="project" value="InterPro"/>
</dbReference>
<evidence type="ECO:0000313" key="14">
    <source>
        <dbReference type="EMBL" id="CRK25993.1"/>
    </source>
</evidence>
<keyword evidence="11" id="KW-0694">RNA-binding</keyword>
<dbReference type="InterPro" id="IPR035639">
    <property type="entry name" value="CPSF2_MBL"/>
</dbReference>
<dbReference type="Pfam" id="PF16661">
    <property type="entry name" value="Lactamase_B_6"/>
    <property type="match status" value="1"/>
</dbReference>